<evidence type="ECO:0000313" key="4">
    <source>
        <dbReference type="Proteomes" id="UP000823638"/>
    </source>
</evidence>
<dbReference type="SUPFAM" id="SSF89392">
    <property type="entry name" value="Prokaryotic lipoproteins and lipoprotein localization factors"/>
    <property type="match status" value="1"/>
</dbReference>
<feature type="chain" id="PRO_5039117704" evidence="2">
    <location>
        <begin position="20"/>
        <end position="223"/>
    </location>
</feature>
<dbReference type="PANTHER" id="PTHR35869">
    <property type="entry name" value="OUTER-MEMBRANE LIPOPROTEIN CARRIER PROTEIN"/>
    <property type="match status" value="1"/>
</dbReference>
<dbReference type="Proteomes" id="UP000823638">
    <property type="component" value="Unassembled WGS sequence"/>
</dbReference>
<dbReference type="PANTHER" id="PTHR35869:SF1">
    <property type="entry name" value="OUTER-MEMBRANE LIPOPROTEIN CARRIER PROTEIN"/>
    <property type="match status" value="1"/>
</dbReference>
<dbReference type="CDD" id="cd16325">
    <property type="entry name" value="LolA"/>
    <property type="match status" value="1"/>
</dbReference>
<evidence type="ECO:0000313" key="3">
    <source>
        <dbReference type="EMBL" id="MBO8457979.1"/>
    </source>
</evidence>
<dbReference type="EMBL" id="JADIMM010000082">
    <property type="protein sequence ID" value="MBO8457979.1"/>
    <property type="molecule type" value="Genomic_DNA"/>
</dbReference>
<reference evidence="3" key="1">
    <citation type="submission" date="2020-10" db="EMBL/GenBank/DDBJ databases">
        <authorList>
            <person name="Gilroy R."/>
        </authorList>
    </citation>
    <scope>NUCLEOTIDE SEQUENCE</scope>
    <source>
        <strain evidence="3">10532</strain>
    </source>
</reference>
<organism evidence="3 4">
    <name type="scientific">Candidatus Gallitreponema excrementavium</name>
    <dbReference type="NCBI Taxonomy" id="2840840"/>
    <lineage>
        <taxon>Bacteria</taxon>
        <taxon>Pseudomonadati</taxon>
        <taxon>Spirochaetota</taxon>
        <taxon>Spirochaetia</taxon>
        <taxon>Spirochaetales</taxon>
        <taxon>Candidatus Gallitreponema</taxon>
    </lineage>
</organism>
<name>A0A9D9HPL7_9SPIR</name>
<protein>
    <submittedName>
        <fullName evidence="3">Outer membrane lipoprotein carrier protein LolA</fullName>
    </submittedName>
</protein>
<sequence>MKKNLIFIFFLVSAASVYGQTFLTAENYFAEVSEQYAGFKDYEADITITIGKNEVMIGRASYKSPTLLRLDFSQPAEQVFIYNGEMLTIYLPRRDTVLSQVVDTTNTSSSPSLATAQGLSLLRRSYQISYETGPEAVNYGNTEEKVIRLVLTRRGASEGFRKLILSISEDTKLIRSIEGTTIGNENMKFEFSNYSINKGIPDTRFLYDSPPSANTFNNFLFNE</sequence>
<dbReference type="Gene3D" id="2.50.20.10">
    <property type="entry name" value="Lipoprotein localisation LolA/LolB/LppX"/>
    <property type="match status" value="1"/>
</dbReference>
<evidence type="ECO:0000256" key="1">
    <source>
        <dbReference type="ARBA" id="ARBA00022729"/>
    </source>
</evidence>
<dbReference type="AlphaFoldDB" id="A0A9D9HPL7"/>
<keyword evidence="3" id="KW-0449">Lipoprotein</keyword>
<gene>
    <name evidence="3" type="ORF">IAA81_07100</name>
</gene>
<reference evidence="3" key="2">
    <citation type="journal article" date="2021" name="PeerJ">
        <title>Extensive microbial diversity within the chicken gut microbiome revealed by metagenomics and culture.</title>
        <authorList>
            <person name="Gilroy R."/>
            <person name="Ravi A."/>
            <person name="Getino M."/>
            <person name="Pursley I."/>
            <person name="Horton D.L."/>
            <person name="Alikhan N.F."/>
            <person name="Baker D."/>
            <person name="Gharbi K."/>
            <person name="Hall N."/>
            <person name="Watson M."/>
            <person name="Adriaenssens E.M."/>
            <person name="Foster-Nyarko E."/>
            <person name="Jarju S."/>
            <person name="Secka A."/>
            <person name="Antonio M."/>
            <person name="Oren A."/>
            <person name="Chaudhuri R.R."/>
            <person name="La Ragione R."/>
            <person name="Hildebrand F."/>
            <person name="Pallen M.J."/>
        </authorList>
    </citation>
    <scope>NUCLEOTIDE SEQUENCE</scope>
    <source>
        <strain evidence="3">10532</strain>
    </source>
</reference>
<dbReference type="Pfam" id="PF03548">
    <property type="entry name" value="LolA"/>
    <property type="match status" value="1"/>
</dbReference>
<dbReference type="InterPro" id="IPR029046">
    <property type="entry name" value="LolA/LolB/LppX"/>
</dbReference>
<comment type="caution">
    <text evidence="3">The sequence shown here is derived from an EMBL/GenBank/DDBJ whole genome shotgun (WGS) entry which is preliminary data.</text>
</comment>
<keyword evidence="1 2" id="KW-0732">Signal</keyword>
<feature type="signal peptide" evidence="2">
    <location>
        <begin position="1"/>
        <end position="19"/>
    </location>
</feature>
<evidence type="ECO:0000256" key="2">
    <source>
        <dbReference type="SAM" id="SignalP"/>
    </source>
</evidence>
<accession>A0A9D9HPL7</accession>
<proteinExistence type="predicted"/>
<dbReference type="InterPro" id="IPR004564">
    <property type="entry name" value="OM_lipoprot_carrier_LolA-like"/>
</dbReference>